<gene>
    <name evidence="3" type="ORF">LX13_002927</name>
</gene>
<proteinExistence type="predicted"/>
<name>A0ABT1HFZ1_9NOCA</name>
<dbReference type="InterPro" id="IPR014710">
    <property type="entry name" value="RmlC-like_jellyroll"/>
</dbReference>
<comment type="caution">
    <text evidence="3">The sequence shown here is derived from an EMBL/GenBank/DDBJ whole genome shotgun (WGS) entry which is preliminary data.</text>
</comment>
<dbReference type="CDD" id="cd00093">
    <property type="entry name" value="HTH_XRE"/>
    <property type="match status" value="1"/>
</dbReference>
<sequence length="215" mass="23112">MWSQTVSGRVNLAGMTERIDERWIGRRVRALRQARGATLRALADETGLSATQLSRIESGSRQASVGTLIELSRTFGITLSELVADTTPAAVHVISRDRRAVHHTASGDVAVLSGDLPDLHSMHLTISPRCSFPTAHHDGEEWMYVLSGTVELIIGAEGDEQSTTLGPGDAAHFQARTTHRVRNDGDTSTEILLVGTRDPLGESAWAGSAEVGLRP</sequence>
<dbReference type="Gene3D" id="2.60.120.10">
    <property type="entry name" value="Jelly Rolls"/>
    <property type="match status" value="1"/>
</dbReference>
<dbReference type="InterPro" id="IPR050807">
    <property type="entry name" value="TransReg_Diox_bact_type"/>
</dbReference>
<dbReference type="InterPro" id="IPR001387">
    <property type="entry name" value="Cro/C1-type_HTH"/>
</dbReference>
<dbReference type="PROSITE" id="PS50943">
    <property type="entry name" value="HTH_CROC1"/>
    <property type="match status" value="1"/>
</dbReference>
<dbReference type="PANTHER" id="PTHR46797:SF1">
    <property type="entry name" value="METHYLPHOSPHONATE SYNTHASE"/>
    <property type="match status" value="1"/>
</dbReference>
<dbReference type="InterPro" id="IPR011051">
    <property type="entry name" value="RmlC_Cupin_sf"/>
</dbReference>
<dbReference type="Proteomes" id="UP001206895">
    <property type="component" value="Unassembled WGS sequence"/>
</dbReference>
<dbReference type="EMBL" id="JAMTCJ010000003">
    <property type="protein sequence ID" value="MCP2177099.1"/>
    <property type="molecule type" value="Genomic_DNA"/>
</dbReference>
<dbReference type="CDD" id="cd02209">
    <property type="entry name" value="cupin_XRE_C"/>
    <property type="match status" value="1"/>
</dbReference>
<accession>A0ABT1HFZ1</accession>
<dbReference type="InterPro" id="IPR010982">
    <property type="entry name" value="Lambda_DNA-bd_dom_sf"/>
</dbReference>
<dbReference type="Pfam" id="PF01381">
    <property type="entry name" value="HTH_3"/>
    <property type="match status" value="1"/>
</dbReference>
<evidence type="ECO:0000259" key="2">
    <source>
        <dbReference type="PROSITE" id="PS50943"/>
    </source>
</evidence>
<dbReference type="Gene3D" id="1.10.260.40">
    <property type="entry name" value="lambda repressor-like DNA-binding domains"/>
    <property type="match status" value="1"/>
</dbReference>
<organism evidence="3 4">
    <name type="scientific">Williamsia maris</name>
    <dbReference type="NCBI Taxonomy" id="72806"/>
    <lineage>
        <taxon>Bacteria</taxon>
        <taxon>Bacillati</taxon>
        <taxon>Actinomycetota</taxon>
        <taxon>Actinomycetes</taxon>
        <taxon>Mycobacteriales</taxon>
        <taxon>Nocardiaceae</taxon>
        <taxon>Williamsia</taxon>
    </lineage>
</organism>
<evidence type="ECO:0000313" key="3">
    <source>
        <dbReference type="EMBL" id="MCP2177099.1"/>
    </source>
</evidence>
<dbReference type="SUPFAM" id="SSF47413">
    <property type="entry name" value="lambda repressor-like DNA-binding domains"/>
    <property type="match status" value="1"/>
</dbReference>
<dbReference type="SUPFAM" id="SSF51182">
    <property type="entry name" value="RmlC-like cupins"/>
    <property type="match status" value="1"/>
</dbReference>
<keyword evidence="4" id="KW-1185">Reference proteome</keyword>
<keyword evidence="1" id="KW-0238">DNA-binding</keyword>
<dbReference type="SMART" id="SM00530">
    <property type="entry name" value="HTH_XRE"/>
    <property type="match status" value="1"/>
</dbReference>
<dbReference type="Pfam" id="PF07883">
    <property type="entry name" value="Cupin_2"/>
    <property type="match status" value="1"/>
</dbReference>
<protein>
    <submittedName>
        <fullName evidence="3">Transcriptional regulator, XRE family with cupin sensor</fullName>
    </submittedName>
</protein>
<evidence type="ECO:0000313" key="4">
    <source>
        <dbReference type="Proteomes" id="UP001206895"/>
    </source>
</evidence>
<reference evidence="3 4" key="1">
    <citation type="submission" date="2022-06" db="EMBL/GenBank/DDBJ databases">
        <title>Genomic Encyclopedia of Archaeal and Bacterial Type Strains, Phase II (KMG-II): from individual species to whole genera.</title>
        <authorList>
            <person name="Goeker M."/>
        </authorList>
    </citation>
    <scope>NUCLEOTIDE SEQUENCE [LARGE SCALE GENOMIC DNA]</scope>
    <source>
        <strain evidence="3 4">DSM 44693</strain>
    </source>
</reference>
<dbReference type="PANTHER" id="PTHR46797">
    <property type="entry name" value="HTH-TYPE TRANSCRIPTIONAL REGULATOR"/>
    <property type="match status" value="1"/>
</dbReference>
<feature type="domain" description="HTH cro/C1-type" evidence="2">
    <location>
        <begin position="28"/>
        <end position="82"/>
    </location>
</feature>
<dbReference type="InterPro" id="IPR013096">
    <property type="entry name" value="Cupin_2"/>
</dbReference>
<evidence type="ECO:0000256" key="1">
    <source>
        <dbReference type="ARBA" id="ARBA00023125"/>
    </source>
</evidence>